<dbReference type="EMBL" id="FOAB01000013">
    <property type="protein sequence ID" value="SEM29243.1"/>
    <property type="molecule type" value="Genomic_DNA"/>
</dbReference>
<protein>
    <submittedName>
        <fullName evidence="1">Uncharacterized protein</fullName>
    </submittedName>
</protein>
<dbReference type="AlphaFoldDB" id="A0A1H7X6A9"/>
<reference evidence="1 2" key="1">
    <citation type="submission" date="2016-10" db="EMBL/GenBank/DDBJ databases">
        <authorList>
            <person name="de Groot N.N."/>
        </authorList>
    </citation>
    <scope>NUCLEOTIDE SEQUENCE [LARGE SCALE GENOMIC DNA]</scope>
    <source>
        <strain evidence="1 2">DSM 25232</strain>
    </source>
</reference>
<dbReference type="RefSeq" id="WP_091412835.1">
    <property type="nucleotide sequence ID" value="NZ_FOAB01000013.1"/>
</dbReference>
<gene>
    <name evidence="1" type="ORF">SAMN04487910_4650</name>
</gene>
<organism evidence="1 2">
    <name type="scientific">Aquimarina amphilecti</name>
    <dbReference type="NCBI Taxonomy" id="1038014"/>
    <lineage>
        <taxon>Bacteria</taxon>
        <taxon>Pseudomonadati</taxon>
        <taxon>Bacteroidota</taxon>
        <taxon>Flavobacteriia</taxon>
        <taxon>Flavobacteriales</taxon>
        <taxon>Flavobacteriaceae</taxon>
        <taxon>Aquimarina</taxon>
    </lineage>
</organism>
<evidence type="ECO:0000313" key="1">
    <source>
        <dbReference type="EMBL" id="SEM29243.1"/>
    </source>
</evidence>
<dbReference type="Proteomes" id="UP000198521">
    <property type="component" value="Unassembled WGS sequence"/>
</dbReference>
<sequence length="259" mass="29561">MKKILLGILIIMHFECVGQNKEKVANKENHYIDTTKISNQIKTDYLRTLKELKLNTDSSKSYETVKNSIQQQKTASKELSTDTLSSLFTLSLLNRIIPFWEDTEWSFEGHTSIPKRGKIACGYFVSTTLKHAGVNLNRYKLAQQSPINEAKTLALKTEIIKVAENSMAQNISKIRSSLNDGIHFIGFDASHVGYILKIKGQLYLIHSNYIDSKGVEIEKIENSEVFASYSIYYITELSTNKHLLKSWVHEREIPIITTK</sequence>
<evidence type="ECO:0000313" key="2">
    <source>
        <dbReference type="Proteomes" id="UP000198521"/>
    </source>
</evidence>
<accession>A0A1H7X6A9</accession>
<keyword evidence="2" id="KW-1185">Reference proteome</keyword>
<dbReference type="STRING" id="1038014.SAMN04487910_4650"/>
<name>A0A1H7X6A9_AQUAM</name>
<proteinExistence type="predicted"/>
<dbReference type="OrthoDB" id="944017at2"/>